<feature type="repeat" description="WD" evidence="8">
    <location>
        <begin position="98"/>
        <end position="139"/>
    </location>
</feature>
<evidence type="ECO:0000256" key="1">
    <source>
        <dbReference type="ARBA" id="ARBA00004245"/>
    </source>
</evidence>
<dbReference type="EMBL" id="HG996469">
    <property type="protein sequence ID" value="CAG1841279.1"/>
    <property type="molecule type" value="Genomic_DNA"/>
</dbReference>
<dbReference type="PRINTS" id="PR00320">
    <property type="entry name" value="GPROTEINBRPT"/>
</dbReference>
<dbReference type="FunFam" id="2.130.10.10:FF:000626">
    <property type="entry name" value="Katanin p80 WD40 repeat-containing subunit B1 homolog"/>
    <property type="match status" value="1"/>
</dbReference>
<dbReference type="SMART" id="SM00320">
    <property type="entry name" value="WD40"/>
    <property type="match status" value="6"/>
</dbReference>
<dbReference type="InterPro" id="IPR026962">
    <property type="entry name" value="KTNB1"/>
</dbReference>
<dbReference type="InterPro" id="IPR001680">
    <property type="entry name" value="WD40_rpt"/>
</dbReference>
<feature type="repeat" description="WD" evidence="8">
    <location>
        <begin position="56"/>
        <end position="97"/>
    </location>
</feature>
<dbReference type="HAMAP" id="MF_03022">
    <property type="entry name" value="Katanin_p80_B1"/>
    <property type="match status" value="1"/>
</dbReference>
<keyword evidence="5" id="KW-0677">Repeat</keyword>
<sequence>MATTKRAYKLQEFVAHSSSVNCLKIGRKTSRVLVTGGEDNKVNIWAIGKPNAILSLSGHMSAVESVSFDSSEILVAAGAASGSVKLWDLEEAKIVRTLTGHRSNCIAVDFHPFGEFFASGSLDTNLKIWDIRRKGCIHTYKGHSRGVNAIKFTPDGRWVVSGGEDNTVKLWDLTAGKLLHDFKFHEGQIQCIDFHPHEFLLATGSADRTVKLWDLETFELIGSAGPETSGVRSMTFNPDGRTLLCGLHESLKVVSWEPIRSHDTVDVGWSRLSDMNIHEGKLLGCSYNQSCVGVWVVDLSRIEPYAISGAARSNGHSEPKSTSSGNPSTQTDNNIKSSMGRLSISQSSEANAKETKPEASAASIPGTPQRTGTNAGVKTTTTAPTPVSTTSKRSSSKAQATTNLQTINKSDIIPVIVPRTNPRGELSSDSTKVTGVGRTIPYDIQSKFANFRKVSNIRENSDKADMSIESGLVGNRNTEQNEYLGQTSISSANAVTQLVTAGENNQDGVRRVITGRGRLNSFRESTANYDQENCKSESLNFLLHVARSYNLDLSFIYYMMNNLYCQTSFSMKLSYGTPTYLLALRMWEEEHKSHNTRRTKRRVGARGCETLILCHTDVSLYYKISVSLSNSWSVLDIMISTSDSFFFYIYLDNIKIEKPKEVCPIDVPQRGRTRSIASNWERRECSPSYEGPVSSNSSETMMATSSLYSLRGHNRFAEETVPASDEDSISILLEKHDQFLNLTQSRLIKLQVVSRLWERNDVKGVVGAIEKMSDYAVSADVLGCLKDKGDIVTLDICMSLLPLLTGLLESNMDRHVGVSLGMLLTLVRIFGPVIHSTLSAGPSVGVDLQAEQRLERCNSCFIELEKVKHRISSMSRRGGSIAKAAQELNLALQEVL</sequence>
<dbReference type="Gene3D" id="2.130.10.10">
    <property type="entry name" value="YVTN repeat-like/Quinoprotein amine dehydrogenase"/>
    <property type="match status" value="2"/>
</dbReference>
<feature type="region of interest" description="Disordered" evidence="9">
    <location>
        <begin position="310"/>
        <end position="401"/>
    </location>
</feature>
<gene>
    <name evidence="11" type="ORF">GSMUA_110740.1</name>
</gene>
<feature type="repeat" description="WD" evidence="8">
    <location>
        <begin position="13"/>
        <end position="55"/>
    </location>
</feature>
<dbReference type="Pfam" id="PF00400">
    <property type="entry name" value="WD40"/>
    <property type="match status" value="5"/>
</dbReference>
<dbReference type="CDD" id="cd00200">
    <property type="entry name" value="WD40"/>
    <property type="match status" value="1"/>
</dbReference>
<dbReference type="GO" id="GO:0008017">
    <property type="term" value="F:microtubule binding"/>
    <property type="evidence" value="ECO:0007669"/>
    <property type="project" value="UniProtKB-UniRule"/>
</dbReference>
<dbReference type="PANTHER" id="PTHR19845:SF0">
    <property type="entry name" value="KATANIN P80 WD40 REPEAT-CONTAINING SUBUNIT B1"/>
    <property type="match status" value="1"/>
</dbReference>
<feature type="compositionally biased region" description="Polar residues" evidence="9">
    <location>
        <begin position="314"/>
        <end position="337"/>
    </location>
</feature>
<keyword evidence="4 7" id="KW-0493">Microtubule</keyword>
<dbReference type="InterPro" id="IPR019775">
    <property type="entry name" value="WD40_repeat_CS"/>
</dbReference>
<keyword evidence="3 8" id="KW-0853">WD repeat</keyword>
<evidence type="ECO:0000256" key="8">
    <source>
        <dbReference type="PROSITE-ProRule" id="PRU00221"/>
    </source>
</evidence>
<dbReference type="InterPro" id="IPR028021">
    <property type="entry name" value="Katanin_C-terminal"/>
</dbReference>
<feature type="domain" description="Katanin p80 subunit C-terminal" evidence="10">
    <location>
        <begin position="735"/>
        <end position="892"/>
    </location>
</feature>
<feature type="repeat" description="WD" evidence="8">
    <location>
        <begin position="140"/>
        <end position="181"/>
    </location>
</feature>
<dbReference type="GO" id="GO:0008352">
    <property type="term" value="C:katanin complex"/>
    <property type="evidence" value="ECO:0007669"/>
    <property type="project" value="InterPro"/>
</dbReference>
<dbReference type="InterPro" id="IPR015943">
    <property type="entry name" value="WD40/YVTN_repeat-like_dom_sf"/>
</dbReference>
<feature type="compositionally biased region" description="Low complexity" evidence="9">
    <location>
        <begin position="371"/>
        <end position="392"/>
    </location>
</feature>
<comment type="function">
    <text evidence="7">May participate in a complex which severs microtubules in an ATP-dependent manner. Microtubule severing may promote rapid reorganization of cellular microtubule arrays.</text>
</comment>
<dbReference type="PROSITE" id="PS50294">
    <property type="entry name" value="WD_REPEATS_REGION"/>
    <property type="match status" value="5"/>
</dbReference>
<name>A0A8D7A1A5_MUSAM</name>
<dbReference type="GO" id="GO:0005737">
    <property type="term" value="C:cytoplasm"/>
    <property type="evidence" value="ECO:0007669"/>
    <property type="project" value="UniProtKB-UniRule"/>
</dbReference>
<protein>
    <recommendedName>
        <fullName evidence="7">Katanin p80 WD40 repeat-containing subunit B1 homolog</fullName>
    </recommendedName>
</protein>
<reference evidence="11" key="1">
    <citation type="submission" date="2021-03" db="EMBL/GenBank/DDBJ databases">
        <authorList>
            <consortium name="Genoscope - CEA"/>
            <person name="William W."/>
        </authorList>
    </citation>
    <scope>NUCLEOTIDE SEQUENCE</scope>
    <source>
        <strain evidence="11">Doubled-haploid Pahang</strain>
    </source>
</reference>
<dbReference type="GO" id="GO:0005874">
    <property type="term" value="C:microtubule"/>
    <property type="evidence" value="ECO:0007669"/>
    <property type="project" value="UniProtKB-KW"/>
</dbReference>
<evidence type="ECO:0000259" key="10">
    <source>
        <dbReference type="Pfam" id="PF13925"/>
    </source>
</evidence>
<evidence type="ECO:0000256" key="5">
    <source>
        <dbReference type="ARBA" id="ARBA00022737"/>
    </source>
</evidence>
<dbReference type="PROSITE" id="PS00678">
    <property type="entry name" value="WD_REPEATS_1"/>
    <property type="match status" value="2"/>
</dbReference>
<evidence type="ECO:0000256" key="4">
    <source>
        <dbReference type="ARBA" id="ARBA00022701"/>
    </source>
</evidence>
<accession>A0A8D7A1A5</accession>
<dbReference type="PROSITE" id="PS50082">
    <property type="entry name" value="WD_REPEATS_2"/>
    <property type="match status" value="5"/>
</dbReference>
<keyword evidence="6 7" id="KW-0206">Cytoskeleton</keyword>
<dbReference type="PANTHER" id="PTHR19845">
    <property type="entry name" value="KATANIN P80 SUBUNIT"/>
    <property type="match status" value="1"/>
</dbReference>
<comment type="similarity">
    <text evidence="7">Belongs to the WD repeat KATNB1 family.</text>
</comment>
<evidence type="ECO:0000256" key="6">
    <source>
        <dbReference type="ARBA" id="ARBA00023212"/>
    </source>
</evidence>
<dbReference type="AlphaFoldDB" id="A0A8D7A1A5"/>
<feature type="repeat" description="WD" evidence="8">
    <location>
        <begin position="182"/>
        <end position="223"/>
    </location>
</feature>
<evidence type="ECO:0000256" key="7">
    <source>
        <dbReference type="HAMAP-Rule" id="MF_03022"/>
    </source>
</evidence>
<evidence type="ECO:0000256" key="3">
    <source>
        <dbReference type="ARBA" id="ARBA00022574"/>
    </source>
</evidence>
<dbReference type="Pfam" id="PF13925">
    <property type="entry name" value="Katanin_con80"/>
    <property type="match status" value="1"/>
</dbReference>
<comment type="subcellular location">
    <subcellularLocation>
        <location evidence="1 7">Cytoplasm</location>
        <location evidence="1 7">Cytoskeleton</location>
    </subcellularLocation>
</comment>
<evidence type="ECO:0000256" key="2">
    <source>
        <dbReference type="ARBA" id="ARBA00022490"/>
    </source>
</evidence>
<evidence type="ECO:0000313" key="11">
    <source>
        <dbReference type="EMBL" id="CAG1841279.1"/>
    </source>
</evidence>
<dbReference type="InterPro" id="IPR020472">
    <property type="entry name" value="WD40_PAC1"/>
</dbReference>
<evidence type="ECO:0000256" key="9">
    <source>
        <dbReference type="SAM" id="MobiDB-lite"/>
    </source>
</evidence>
<dbReference type="SUPFAM" id="SSF50978">
    <property type="entry name" value="WD40 repeat-like"/>
    <property type="match status" value="1"/>
</dbReference>
<dbReference type="InterPro" id="IPR036322">
    <property type="entry name" value="WD40_repeat_dom_sf"/>
</dbReference>
<organism evidence="11">
    <name type="scientific">Musa acuminata subsp. malaccensis</name>
    <name type="common">Wild banana</name>
    <name type="synonym">Musa malaccensis</name>
    <dbReference type="NCBI Taxonomy" id="214687"/>
    <lineage>
        <taxon>Eukaryota</taxon>
        <taxon>Viridiplantae</taxon>
        <taxon>Streptophyta</taxon>
        <taxon>Embryophyta</taxon>
        <taxon>Tracheophyta</taxon>
        <taxon>Spermatophyta</taxon>
        <taxon>Magnoliopsida</taxon>
        <taxon>Liliopsida</taxon>
        <taxon>Zingiberales</taxon>
        <taxon>Musaceae</taxon>
        <taxon>Musa</taxon>
    </lineage>
</organism>
<proteinExistence type="inferred from homology"/>
<dbReference type="GO" id="GO:0051013">
    <property type="term" value="P:microtubule severing"/>
    <property type="evidence" value="ECO:0007669"/>
    <property type="project" value="UniProtKB-UniRule"/>
</dbReference>
<dbReference type="FunFam" id="2.130.10.10:FF:000192">
    <property type="entry name" value="Katanin p80 WD40 repeat-containing subunit B1 homolog"/>
    <property type="match status" value="1"/>
</dbReference>
<dbReference type="GO" id="GO:0051510">
    <property type="term" value="P:regulation of unidimensional cell growth"/>
    <property type="evidence" value="ECO:0007669"/>
    <property type="project" value="UniProtKB-ARBA"/>
</dbReference>
<keyword evidence="2 7" id="KW-0963">Cytoplasm</keyword>